<gene>
    <name evidence="2" type="ORF">BSF38_00632</name>
</gene>
<dbReference type="EMBL" id="CP019082">
    <property type="protein sequence ID" value="APW59217.1"/>
    <property type="molecule type" value="Genomic_DNA"/>
</dbReference>
<dbReference type="STRING" id="1387353.BSF38_00632"/>
<reference evidence="3" key="1">
    <citation type="submission" date="2016-12" db="EMBL/GenBank/DDBJ databases">
        <title>Comparative genomics of four Isosphaeraceae planctomycetes: a common pool of plasmids and glycoside hydrolase genes.</title>
        <authorList>
            <person name="Ivanova A."/>
        </authorList>
    </citation>
    <scope>NUCLEOTIDE SEQUENCE [LARGE SCALE GENOMIC DNA]</scope>
    <source>
        <strain evidence="3">PX4</strain>
    </source>
</reference>
<proteinExistence type="predicted"/>
<feature type="region of interest" description="Disordered" evidence="1">
    <location>
        <begin position="39"/>
        <end position="62"/>
    </location>
</feature>
<protein>
    <submittedName>
        <fullName evidence="2">Uncharacterized protein</fullName>
    </submittedName>
</protein>
<dbReference type="AlphaFoldDB" id="A0A1U7CJX9"/>
<name>A0A1U7CJX9_9BACT</name>
<feature type="region of interest" description="Disordered" evidence="1">
    <location>
        <begin position="259"/>
        <end position="282"/>
    </location>
</feature>
<dbReference type="KEGG" id="pbor:BSF38_00632"/>
<feature type="compositionally biased region" description="Low complexity" evidence="1">
    <location>
        <begin position="47"/>
        <end position="57"/>
    </location>
</feature>
<evidence type="ECO:0000256" key="1">
    <source>
        <dbReference type="SAM" id="MobiDB-lite"/>
    </source>
</evidence>
<dbReference type="RefSeq" id="WP_076343425.1">
    <property type="nucleotide sequence ID" value="NZ_CP019082.1"/>
</dbReference>
<evidence type="ECO:0000313" key="3">
    <source>
        <dbReference type="Proteomes" id="UP000186309"/>
    </source>
</evidence>
<feature type="region of interest" description="Disordered" evidence="1">
    <location>
        <begin position="209"/>
        <end position="241"/>
    </location>
</feature>
<sequence>MNLHENPSASSRPLDPFLIAASPAAAFPSVAGLDDFLAVPPIPAEPAAPESEAAVQPAPAPHQLPTVAALTSTTPNFVPSEAIRAADLPILTSFPPQTAAPPAVVDSLGGDDSSLIAPPDVVFPNDADPGASLASLVTAGIDEGGGGDVLSALAANPLADGLLADPSALLSAVPLATPAVDDGGSADRFAPWSADSSWSNRAAAVSRFRPDGLNAGPSGSGSLDDWARGDDRSSAGSEALERIEGRLSQAVAKLEETVAALSAPGPSPLGSRPRGFRGRIDA</sequence>
<feature type="compositionally biased region" description="Low complexity" evidence="1">
    <location>
        <begin position="259"/>
        <end position="273"/>
    </location>
</feature>
<accession>A0A1U7CJX9</accession>
<dbReference type="Proteomes" id="UP000186309">
    <property type="component" value="Chromosome"/>
</dbReference>
<feature type="compositionally biased region" description="Basic and acidic residues" evidence="1">
    <location>
        <begin position="225"/>
        <end position="241"/>
    </location>
</feature>
<evidence type="ECO:0000313" key="2">
    <source>
        <dbReference type="EMBL" id="APW59217.1"/>
    </source>
</evidence>
<organism evidence="2 3">
    <name type="scientific">Paludisphaera borealis</name>
    <dbReference type="NCBI Taxonomy" id="1387353"/>
    <lineage>
        <taxon>Bacteria</taxon>
        <taxon>Pseudomonadati</taxon>
        <taxon>Planctomycetota</taxon>
        <taxon>Planctomycetia</taxon>
        <taxon>Isosphaerales</taxon>
        <taxon>Isosphaeraceae</taxon>
        <taxon>Paludisphaera</taxon>
    </lineage>
</organism>
<keyword evidence="3" id="KW-1185">Reference proteome</keyword>